<evidence type="ECO:0000313" key="4">
    <source>
        <dbReference type="EMBL" id="CAI0461530.1"/>
    </source>
</evidence>
<feature type="compositionally biased region" description="Basic and acidic residues" evidence="2">
    <location>
        <begin position="158"/>
        <end position="167"/>
    </location>
</feature>
<dbReference type="PANTHER" id="PTHR31286">
    <property type="entry name" value="GLYCINE-RICH CELL WALL STRUCTURAL PROTEIN 1.8-LIKE"/>
    <property type="match status" value="1"/>
</dbReference>
<comment type="caution">
    <text evidence="4">The sequence shown here is derived from an EMBL/GenBank/DDBJ whole genome shotgun (WGS) entry which is preliminary data.</text>
</comment>
<name>A0AAV0NS91_9ROSI</name>
<feature type="region of interest" description="Disordered" evidence="2">
    <location>
        <begin position="373"/>
        <end position="410"/>
    </location>
</feature>
<reference evidence="4" key="1">
    <citation type="submission" date="2022-08" db="EMBL/GenBank/DDBJ databases">
        <authorList>
            <person name="Gutierrez-Valencia J."/>
        </authorList>
    </citation>
    <scope>NUCLEOTIDE SEQUENCE</scope>
</reference>
<dbReference type="GO" id="GO:0008270">
    <property type="term" value="F:zinc ion binding"/>
    <property type="evidence" value="ECO:0007669"/>
    <property type="project" value="UniProtKB-KW"/>
</dbReference>
<feature type="domain" description="CCHC-type" evidence="3">
    <location>
        <begin position="80"/>
        <end position="94"/>
    </location>
</feature>
<keyword evidence="5" id="KW-1185">Reference proteome</keyword>
<dbReference type="InterPro" id="IPR001878">
    <property type="entry name" value="Znf_CCHC"/>
</dbReference>
<dbReference type="EMBL" id="CAMGYJ010000008">
    <property type="protein sequence ID" value="CAI0461530.1"/>
    <property type="molecule type" value="Genomic_DNA"/>
</dbReference>
<feature type="compositionally biased region" description="Basic residues" evidence="2">
    <location>
        <begin position="313"/>
        <end position="323"/>
    </location>
</feature>
<dbReference type="PROSITE" id="PS50158">
    <property type="entry name" value="ZF_CCHC"/>
    <property type="match status" value="1"/>
</dbReference>
<feature type="region of interest" description="Disordered" evidence="2">
    <location>
        <begin position="136"/>
        <end position="167"/>
    </location>
</feature>
<evidence type="ECO:0000259" key="3">
    <source>
        <dbReference type="PROSITE" id="PS50158"/>
    </source>
</evidence>
<feature type="region of interest" description="Disordered" evidence="2">
    <location>
        <begin position="183"/>
        <end position="356"/>
    </location>
</feature>
<keyword evidence="1" id="KW-0863">Zinc-finger</keyword>
<evidence type="ECO:0000256" key="2">
    <source>
        <dbReference type="SAM" id="MobiDB-lite"/>
    </source>
</evidence>
<feature type="compositionally biased region" description="Polar residues" evidence="2">
    <location>
        <begin position="268"/>
        <end position="285"/>
    </location>
</feature>
<dbReference type="AlphaFoldDB" id="A0AAV0NS91"/>
<sequence>MVVWVQFPGFPVHFYHKELLFTLGNMIGRAIKLDFHTANQQRAKFARMAVEVDLSKPLVPRIRLDGKWQKVEFENLPIVCFECGKIGHTKLNCPALSQALTVVTHVGSPPPPSAAAAVGSSEDPAGFGPWMLVSRKSRRNSRDPAKQGKSEPVLVSHNGKERGISGKEETVATVEKVGAAPQFFGKNQGKGLNDHSFNLGKQKGKSAGDKGKERKGKEIVDMGVNGILGPAPKPLVTGQAKPTNSRNNKEASSSKQNPSPTEEARPKVNNQRQEPSSSGQGNGVNIQIVEVTPYEMPPARAIDPSVPSAVSRTKQKKEKKKSQGSKNSTPMKLTPLRHNPMKALQHWSPVKDKKIKSKERRVALTLQQISEWTGKAQSNEGKKEEAAAGGAAMESAADIEDRGLPSAVSR</sequence>
<dbReference type="InterPro" id="IPR036875">
    <property type="entry name" value="Znf_CCHC_sf"/>
</dbReference>
<dbReference type="Proteomes" id="UP001154282">
    <property type="component" value="Unassembled WGS sequence"/>
</dbReference>
<accession>A0AAV0NS91</accession>
<protein>
    <recommendedName>
        <fullName evidence="3">CCHC-type domain-containing protein</fullName>
    </recommendedName>
</protein>
<keyword evidence="1" id="KW-0479">Metal-binding</keyword>
<dbReference type="SUPFAM" id="SSF57756">
    <property type="entry name" value="Retrovirus zinc finger-like domains"/>
    <property type="match status" value="1"/>
</dbReference>
<keyword evidence="1" id="KW-0862">Zinc</keyword>
<dbReference type="InterPro" id="IPR040256">
    <property type="entry name" value="At4g02000-like"/>
</dbReference>
<feature type="compositionally biased region" description="Low complexity" evidence="2">
    <location>
        <begin position="387"/>
        <end position="396"/>
    </location>
</feature>
<feature type="compositionally biased region" description="Basic and acidic residues" evidence="2">
    <location>
        <begin position="206"/>
        <end position="220"/>
    </location>
</feature>
<proteinExistence type="predicted"/>
<evidence type="ECO:0000256" key="1">
    <source>
        <dbReference type="PROSITE-ProRule" id="PRU00047"/>
    </source>
</evidence>
<feature type="compositionally biased region" description="Basic and acidic residues" evidence="2">
    <location>
        <begin position="140"/>
        <end position="149"/>
    </location>
</feature>
<feature type="compositionally biased region" description="Polar residues" evidence="2">
    <location>
        <begin position="240"/>
        <end position="260"/>
    </location>
</feature>
<organism evidence="4 5">
    <name type="scientific">Linum tenue</name>
    <dbReference type="NCBI Taxonomy" id="586396"/>
    <lineage>
        <taxon>Eukaryota</taxon>
        <taxon>Viridiplantae</taxon>
        <taxon>Streptophyta</taxon>
        <taxon>Embryophyta</taxon>
        <taxon>Tracheophyta</taxon>
        <taxon>Spermatophyta</taxon>
        <taxon>Magnoliopsida</taxon>
        <taxon>eudicotyledons</taxon>
        <taxon>Gunneridae</taxon>
        <taxon>Pentapetalae</taxon>
        <taxon>rosids</taxon>
        <taxon>fabids</taxon>
        <taxon>Malpighiales</taxon>
        <taxon>Linaceae</taxon>
        <taxon>Linum</taxon>
    </lineage>
</organism>
<dbReference type="GO" id="GO:0003676">
    <property type="term" value="F:nucleic acid binding"/>
    <property type="evidence" value="ECO:0007669"/>
    <property type="project" value="InterPro"/>
</dbReference>
<evidence type="ECO:0000313" key="5">
    <source>
        <dbReference type="Proteomes" id="UP001154282"/>
    </source>
</evidence>
<dbReference type="PANTHER" id="PTHR31286:SF99">
    <property type="entry name" value="DUF4283 DOMAIN-CONTAINING PROTEIN"/>
    <property type="match status" value="1"/>
</dbReference>
<gene>
    <name evidence="4" type="ORF">LITE_LOCUS34969</name>
</gene>